<keyword evidence="4" id="KW-1185">Reference proteome</keyword>
<keyword evidence="2" id="KW-0812">Transmembrane</keyword>
<organism evidence="3 4">
    <name type="scientific">Paragonimus westermani</name>
    <dbReference type="NCBI Taxonomy" id="34504"/>
    <lineage>
        <taxon>Eukaryota</taxon>
        <taxon>Metazoa</taxon>
        <taxon>Spiralia</taxon>
        <taxon>Lophotrochozoa</taxon>
        <taxon>Platyhelminthes</taxon>
        <taxon>Trematoda</taxon>
        <taxon>Digenea</taxon>
        <taxon>Plagiorchiida</taxon>
        <taxon>Troglotremata</taxon>
        <taxon>Troglotrematidae</taxon>
        <taxon>Paragonimus</taxon>
    </lineage>
</organism>
<feature type="transmembrane region" description="Helical" evidence="2">
    <location>
        <begin position="248"/>
        <end position="267"/>
    </location>
</feature>
<reference evidence="3 4" key="1">
    <citation type="journal article" date="2019" name="Gigascience">
        <title>Whole-genome sequence of the oriental lung fluke Paragonimus westermani.</title>
        <authorList>
            <person name="Oey H."/>
            <person name="Zakrzewski M."/>
            <person name="Narain K."/>
            <person name="Devi K.R."/>
            <person name="Agatsuma T."/>
            <person name="Nawaratna S."/>
            <person name="Gobert G.N."/>
            <person name="Jones M.K."/>
            <person name="Ragan M.A."/>
            <person name="McManus D.P."/>
            <person name="Krause L."/>
        </authorList>
    </citation>
    <scope>NUCLEOTIDE SEQUENCE [LARGE SCALE GENOMIC DNA]</scope>
    <source>
        <strain evidence="3 4">IND2009</strain>
    </source>
</reference>
<protein>
    <submittedName>
        <fullName evidence="3">Uncharacterized protein</fullName>
    </submittedName>
</protein>
<dbReference type="AlphaFoldDB" id="A0A5J4NCB7"/>
<feature type="region of interest" description="Disordered" evidence="1">
    <location>
        <begin position="1"/>
        <end position="80"/>
    </location>
</feature>
<evidence type="ECO:0000256" key="1">
    <source>
        <dbReference type="SAM" id="MobiDB-lite"/>
    </source>
</evidence>
<feature type="compositionally biased region" description="Basic and acidic residues" evidence="1">
    <location>
        <begin position="22"/>
        <end position="69"/>
    </location>
</feature>
<keyword evidence="2" id="KW-0472">Membrane</keyword>
<feature type="compositionally biased region" description="Acidic residues" evidence="1">
    <location>
        <begin position="1"/>
        <end position="21"/>
    </location>
</feature>
<dbReference type="EMBL" id="QNGE01004200">
    <property type="protein sequence ID" value="KAA3673125.1"/>
    <property type="molecule type" value="Genomic_DNA"/>
</dbReference>
<name>A0A5J4NCB7_9TREM</name>
<keyword evidence="2" id="KW-1133">Transmembrane helix</keyword>
<evidence type="ECO:0000313" key="3">
    <source>
        <dbReference type="EMBL" id="KAA3673125.1"/>
    </source>
</evidence>
<proteinExistence type="predicted"/>
<accession>A0A5J4NCB7</accession>
<comment type="caution">
    <text evidence="3">The sequence shown here is derived from an EMBL/GenBank/DDBJ whole genome shotgun (WGS) entry which is preliminary data.</text>
</comment>
<dbReference type="Proteomes" id="UP000324629">
    <property type="component" value="Unassembled WGS sequence"/>
</dbReference>
<evidence type="ECO:0000256" key="2">
    <source>
        <dbReference type="SAM" id="Phobius"/>
    </source>
</evidence>
<sequence>MIDNEDDDYDKGDDAHEDDEDHGAADVDNYRNEDDAHAHHVEDHGDNGNHGKHDKTEGDADSCDERDFDVGDGDGQGDEDKYVGYDQVCDDDEGNFGGDYDVDDDGDVGDDYEDEDELDDGACFGKSAHQWHKELSHLEAAHRLFNAKQVEEQLVELRRDIARLELDLRGIGGLIYSETEVESGTQQGNGMVVDTSEGNSAFRQVVGKFLGHALHEQRLLNQWHEIFTERFSEEKFDVFSKKTTLWKLHLMIAVSLVLSFMLTLDWLTDMECADDVVLLDAFAEDMQSMVNKVNDQAGLCGMHSAPSKCKELLQYWGIFTPTFFFIAGGPLETVNNFTYLGSTISRVVIRIGGMLYLDDITVTKNPLMPPRKCLVLAEIVRL</sequence>
<evidence type="ECO:0000313" key="4">
    <source>
        <dbReference type="Proteomes" id="UP000324629"/>
    </source>
</evidence>
<gene>
    <name evidence="3" type="ORF">DEA37_0007769</name>
</gene>